<sequence length="153" mass="16336">MSTPVTQSSTPHKSAVDKAESTVGKCQRILQEAQLWGTSLSKRTVFNRDLDPSSAHCRHWRRQGAVITLAITLVQGPSSYLHVKAHCSRAPIKKIGDIPEDSCAGFKSYVGPRSPTIVDSNGVFAATISRHLTIPPTKASVSGDDDDQVGVGG</sequence>
<organism evidence="1 2">
    <name type="scientific">Coniochaeta ligniaria NRRL 30616</name>
    <dbReference type="NCBI Taxonomy" id="1408157"/>
    <lineage>
        <taxon>Eukaryota</taxon>
        <taxon>Fungi</taxon>
        <taxon>Dikarya</taxon>
        <taxon>Ascomycota</taxon>
        <taxon>Pezizomycotina</taxon>
        <taxon>Sordariomycetes</taxon>
        <taxon>Sordariomycetidae</taxon>
        <taxon>Coniochaetales</taxon>
        <taxon>Coniochaetaceae</taxon>
        <taxon>Coniochaeta</taxon>
    </lineage>
</organism>
<evidence type="ECO:0000313" key="1">
    <source>
        <dbReference type="EMBL" id="OIW23356.1"/>
    </source>
</evidence>
<dbReference type="Proteomes" id="UP000182658">
    <property type="component" value="Unassembled WGS sequence"/>
</dbReference>
<protein>
    <submittedName>
        <fullName evidence="1">Uncharacterized protein</fullName>
    </submittedName>
</protein>
<accession>A0A1J7J2H5</accession>
<gene>
    <name evidence="1" type="ORF">CONLIGDRAFT_649873</name>
</gene>
<keyword evidence="2" id="KW-1185">Reference proteome</keyword>
<dbReference type="AlphaFoldDB" id="A0A1J7J2H5"/>
<dbReference type="EMBL" id="KV875107">
    <property type="protein sequence ID" value="OIW23356.1"/>
    <property type="molecule type" value="Genomic_DNA"/>
</dbReference>
<evidence type="ECO:0000313" key="2">
    <source>
        <dbReference type="Proteomes" id="UP000182658"/>
    </source>
</evidence>
<reference evidence="1 2" key="1">
    <citation type="submission" date="2016-10" db="EMBL/GenBank/DDBJ databases">
        <title>Draft genome sequence of Coniochaeta ligniaria NRRL30616, a lignocellulolytic fungus for bioabatement of inhibitors in plant biomass hydrolysates.</title>
        <authorList>
            <consortium name="DOE Joint Genome Institute"/>
            <person name="Jimenez D.J."/>
            <person name="Hector R.E."/>
            <person name="Riley R."/>
            <person name="Sun H."/>
            <person name="Grigoriev I.V."/>
            <person name="Van Elsas J.D."/>
            <person name="Nichols N.N."/>
        </authorList>
    </citation>
    <scope>NUCLEOTIDE SEQUENCE [LARGE SCALE GENOMIC DNA]</scope>
    <source>
        <strain evidence="1 2">NRRL 30616</strain>
    </source>
</reference>
<proteinExistence type="predicted"/>
<dbReference type="InParanoid" id="A0A1J7J2H5"/>
<name>A0A1J7J2H5_9PEZI</name>